<sequence>MIRAYPQSALLNPSLLRPPFPSPSYVSPPTSRRRIPENIPCLHSSLFAAANGYNYCDIREEFQPVHSEAGENVGPSGDASLAQPLNLQASIAVQARDSQMLGAPTQAESDFAGDLNFAAAANSESDPNNAGDVSDHDAGWQEDVAELNRLLDNYPGTSPLPRDFPSLLAHHGRLFVFGGRYDPQIRHDNLYDSALWELVPIVAAPDPRSIPTKVLPQMVADIASAPARHEFASSPNGDAKGNSNSSVKPG</sequence>
<gene>
    <name evidence="2" type="ORF">PXEA_LOCUS15920</name>
</gene>
<dbReference type="AlphaFoldDB" id="A0A448WXD4"/>
<name>A0A448WXD4_9PLAT</name>
<proteinExistence type="predicted"/>
<feature type="compositionally biased region" description="Polar residues" evidence="1">
    <location>
        <begin position="233"/>
        <end position="250"/>
    </location>
</feature>
<accession>A0A448WXD4</accession>
<dbReference type="OrthoDB" id="432528at2759"/>
<dbReference type="EMBL" id="CAAALY010056619">
    <property type="protein sequence ID" value="VEL22480.1"/>
    <property type="molecule type" value="Genomic_DNA"/>
</dbReference>
<organism evidence="2 3">
    <name type="scientific">Protopolystoma xenopodis</name>
    <dbReference type="NCBI Taxonomy" id="117903"/>
    <lineage>
        <taxon>Eukaryota</taxon>
        <taxon>Metazoa</taxon>
        <taxon>Spiralia</taxon>
        <taxon>Lophotrochozoa</taxon>
        <taxon>Platyhelminthes</taxon>
        <taxon>Monogenea</taxon>
        <taxon>Polyopisthocotylea</taxon>
        <taxon>Polystomatidea</taxon>
        <taxon>Polystomatidae</taxon>
        <taxon>Protopolystoma</taxon>
    </lineage>
</organism>
<feature type="region of interest" description="Disordered" evidence="1">
    <location>
        <begin position="226"/>
        <end position="250"/>
    </location>
</feature>
<reference evidence="2" key="1">
    <citation type="submission" date="2018-11" db="EMBL/GenBank/DDBJ databases">
        <authorList>
            <consortium name="Pathogen Informatics"/>
        </authorList>
    </citation>
    <scope>NUCLEOTIDE SEQUENCE</scope>
</reference>
<evidence type="ECO:0000256" key="1">
    <source>
        <dbReference type="SAM" id="MobiDB-lite"/>
    </source>
</evidence>
<keyword evidence="3" id="KW-1185">Reference proteome</keyword>
<comment type="caution">
    <text evidence="2">The sequence shown here is derived from an EMBL/GenBank/DDBJ whole genome shotgun (WGS) entry which is preliminary data.</text>
</comment>
<protein>
    <submittedName>
        <fullName evidence="2">Uncharacterized protein</fullName>
    </submittedName>
</protein>
<evidence type="ECO:0000313" key="2">
    <source>
        <dbReference type="EMBL" id="VEL22480.1"/>
    </source>
</evidence>
<evidence type="ECO:0000313" key="3">
    <source>
        <dbReference type="Proteomes" id="UP000784294"/>
    </source>
</evidence>
<dbReference type="Proteomes" id="UP000784294">
    <property type="component" value="Unassembled WGS sequence"/>
</dbReference>